<keyword evidence="2" id="KW-1185">Reference proteome</keyword>
<accession>A0ACC6FR28</accession>
<organism evidence="1 2">
    <name type="scientific">Helicobacter zhangjianzhongii</name>
    <dbReference type="NCBI Taxonomy" id="2974574"/>
    <lineage>
        <taxon>Bacteria</taxon>
        <taxon>Pseudomonadati</taxon>
        <taxon>Campylobacterota</taxon>
        <taxon>Epsilonproteobacteria</taxon>
        <taxon>Campylobacterales</taxon>
        <taxon>Helicobacteraceae</taxon>
        <taxon>Helicobacter</taxon>
    </lineage>
</organism>
<gene>
    <name evidence="1" type="ORF">NYG90_03195</name>
</gene>
<name>A0ACC6FR28_9HELI</name>
<protein>
    <submittedName>
        <fullName evidence="1">Uncharacterized protein</fullName>
    </submittedName>
</protein>
<sequence length="88" mass="10465">MDSAFACFSKETALRLFWWILRRRGLAHYRLGKSLRPRLENPQNHRKILESFMSFLPRETLGKTPSRHCEGAKRPKQSTKKWILALRL</sequence>
<comment type="caution">
    <text evidence="1">The sequence shown here is derived from an EMBL/GenBank/DDBJ whole genome shotgun (WGS) entry which is preliminary data.</text>
</comment>
<evidence type="ECO:0000313" key="2">
    <source>
        <dbReference type="Proteomes" id="UP001173802"/>
    </source>
</evidence>
<reference evidence="1 2" key="1">
    <citation type="journal article" date="2023" name="Microorganisms">
        <title>Isolation and Genomic Characteristics of Cat-Borne Campylobacter felis sp. nov. and Sheep-Borne Campylobacter ovis sp. nov.</title>
        <authorList>
            <person name="Wang H."/>
            <person name="Li Y."/>
            <person name="Gu Y."/>
            <person name="Zhou G."/>
            <person name="Chen X."/>
            <person name="Zhang X."/>
            <person name="Shao Z."/>
            <person name="Zhang J."/>
            <person name="Zhang M."/>
        </authorList>
    </citation>
    <scope>NUCLEOTIDE SEQUENCE [LARGE SCALE GENOMIC DNA]</scope>
    <source>
        <strain evidence="1 2">XJK30-2</strain>
    </source>
</reference>
<proteinExistence type="predicted"/>
<evidence type="ECO:0000313" key="1">
    <source>
        <dbReference type="EMBL" id="MDL0081690.1"/>
    </source>
</evidence>
<dbReference type="EMBL" id="JANURN010000002">
    <property type="protein sequence ID" value="MDL0081690.1"/>
    <property type="molecule type" value="Genomic_DNA"/>
</dbReference>
<dbReference type="Proteomes" id="UP001173802">
    <property type="component" value="Unassembled WGS sequence"/>
</dbReference>